<dbReference type="Gene3D" id="1.10.10.1320">
    <property type="entry name" value="Anti-sigma factor, zinc-finger domain"/>
    <property type="match status" value="1"/>
</dbReference>
<dbReference type="AlphaFoldDB" id="A0AAP2D9D9"/>
<dbReference type="Pfam" id="PF07883">
    <property type="entry name" value="Cupin_2"/>
    <property type="match status" value="1"/>
</dbReference>
<dbReference type="InterPro" id="IPR041916">
    <property type="entry name" value="Anti_sigma_zinc_sf"/>
</dbReference>
<evidence type="ECO:0000259" key="1">
    <source>
        <dbReference type="Pfam" id="PF07883"/>
    </source>
</evidence>
<organism evidence="2 3">
    <name type="scientific">Dawidia soli</name>
    <dbReference type="NCBI Taxonomy" id="2782352"/>
    <lineage>
        <taxon>Bacteria</taxon>
        <taxon>Pseudomonadati</taxon>
        <taxon>Bacteroidota</taxon>
        <taxon>Cytophagia</taxon>
        <taxon>Cytophagales</taxon>
        <taxon>Chryseotaleaceae</taxon>
        <taxon>Dawidia</taxon>
    </lineage>
</organism>
<name>A0AAP2D9D9_9BACT</name>
<dbReference type="SUPFAM" id="SSF51182">
    <property type="entry name" value="RmlC-like cupins"/>
    <property type="match status" value="1"/>
</dbReference>
<gene>
    <name evidence="2" type="ORF">KK078_14605</name>
</gene>
<evidence type="ECO:0000313" key="2">
    <source>
        <dbReference type="EMBL" id="MBT1687796.1"/>
    </source>
</evidence>
<dbReference type="InterPro" id="IPR011051">
    <property type="entry name" value="RmlC_Cupin_sf"/>
</dbReference>
<dbReference type="InterPro" id="IPR014710">
    <property type="entry name" value="RmlC-like_jellyroll"/>
</dbReference>
<accession>A0AAP2D9D9</accession>
<keyword evidence="3" id="KW-1185">Reference proteome</keyword>
<feature type="domain" description="Cupin type-2" evidence="1">
    <location>
        <begin position="139"/>
        <end position="196"/>
    </location>
</feature>
<dbReference type="EMBL" id="JAHESC010000020">
    <property type="protein sequence ID" value="MBT1687796.1"/>
    <property type="molecule type" value="Genomic_DNA"/>
</dbReference>
<dbReference type="Gene3D" id="2.60.120.10">
    <property type="entry name" value="Jelly Rolls"/>
    <property type="match status" value="1"/>
</dbReference>
<sequence length="206" mass="23312">MDPNELLQSGLLELYALGQLEGDEHDKVRHAIAHHPAVAREFEQIEHALFLLAKAHAIEPPPTAKPLLMARIDFRERVRGGEVLAPVPLLSPQSKIEDFSAWLDRKDLNTPENFDTMYLKIIGHDRQKTTGLLWLRYGAPDETHTDEFEHFLILEGTCDITVGTDVHSFRPGDYFAIPLHINHQVRVTSSTPCKAVLQRVFVQPKG</sequence>
<dbReference type="InterPro" id="IPR013096">
    <property type="entry name" value="Cupin_2"/>
</dbReference>
<protein>
    <submittedName>
        <fullName evidence="2">Cupin domain-containing protein</fullName>
    </submittedName>
</protein>
<dbReference type="RefSeq" id="WP_254091026.1">
    <property type="nucleotide sequence ID" value="NZ_JAHESC010000020.1"/>
</dbReference>
<reference evidence="2 3" key="1">
    <citation type="submission" date="2021-05" db="EMBL/GenBank/DDBJ databases">
        <title>A Polyphasic approach of four new species of the genus Ohtaekwangia: Ohtaekwangia histidinii sp. nov., Ohtaekwangia cretensis sp. nov., Ohtaekwangia indiensis sp. nov., Ohtaekwangia reichenbachii sp. nov. from diverse environment.</title>
        <authorList>
            <person name="Octaviana S."/>
        </authorList>
    </citation>
    <scope>NUCLEOTIDE SEQUENCE [LARGE SCALE GENOMIC DNA]</scope>
    <source>
        <strain evidence="2 3">PWU37</strain>
    </source>
</reference>
<proteinExistence type="predicted"/>
<comment type="caution">
    <text evidence="2">The sequence shown here is derived from an EMBL/GenBank/DDBJ whole genome shotgun (WGS) entry which is preliminary data.</text>
</comment>
<evidence type="ECO:0000313" key="3">
    <source>
        <dbReference type="Proteomes" id="UP001319180"/>
    </source>
</evidence>
<dbReference type="Proteomes" id="UP001319180">
    <property type="component" value="Unassembled WGS sequence"/>
</dbReference>